<feature type="region of interest" description="Disordered" evidence="7">
    <location>
        <begin position="57"/>
        <end position="90"/>
    </location>
</feature>
<feature type="compositionally biased region" description="Acidic residues" evidence="7">
    <location>
        <begin position="78"/>
        <end position="90"/>
    </location>
</feature>
<dbReference type="Proteomes" id="UP001651158">
    <property type="component" value="Unassembled WGS sequence"/>
</dbReference>
<keyword evidence="10" id="KW-1185">Reference proteome</keyword>
<keyword evidence="4" id="KW-0863">Zinc-finger</keyword>
<keyword evidence="3" id="KW-0479">Metal-binding</keyword>
<comment type="subcellular location">
    <subcellularLocation>
        <location evidence="1">Nucleus speckle</location>
    </subcellularLocation>
</comment>
<feature type="domain" description="ZNF380 coiled-coil" evidence="8">
    <location>
        <begin position="1"/>
        <end position="57"/>
    </location>
</feature>
<evidence type="ECO:0000259" key="8">
    <source>
        <dbReference type="Pfam" id="PF23406"/>
    </source>
</evidence>
<evidence type="ECO:0000313" key="10">
    <source>
        <dbReference type="Proteomes" id="UP001651158"/>
    </source>
</evidence>
<dbReference type="Pfam" id="PF23406">
    <property type="entry name" value="ZNF380_CC"/>
    <property type="match status" value="1"/>
</dbReference>
<accession>A0ABR4QN41</accession>
<evidence type="ECO:0000256" key="7">
    <source>
        <dbReference type="SAM" id="MobiDB-lite"/>
    </source>
</evidence>
<feature type="compositionally biased region" description="Basic and acidic residues" evidence="7">
    <location>
        <begin position="57"/>
        <end position="67"/>
    </location>
</feature>
<proteinExistence type="predicted"/>
<dbReference type="InterPro" id="IPR040050">
    <property type="entry name" value="ZNF830-like"/>
</dbReference>
<protein>
    <recommendedName>
        <fullName evidence="8">ZNF380 coiled-coil domain-containing protein</fullName>
    </recommendedName>
</protein>
<evidence type="ECO:0000256" key="3">
    <source>
        <dbReference type="ARBA" id="ARBA00022723"/>
    </source>
</evidence>
<evidence type="ECO:0000256" key="2">
    <source>
        <dbReference type="ARBA" id="ARBA00022473"/>
    </source>
</evidence>
<dbReference type="InterPro" id="IPR059039">
    <property type="entry name" value="ZNF380_CC"/>
</dbReference>
<keyword evidence="2" id="KW-0217">Developmental protein</keyword>
<dbReference type="EMBL" id="JAKROA010000002">
    <property type="protein sequence ID" value="KAL5110992.1"/>
    <property type="molecule type" value="Genomic_DNA"/>
</dbReference>
<reference evidence="9 10" key="1">
    <citation type="journal article" date="2022" name="Front. Cell. Infect. Microbiol.">
        <title>The Genomes of Two Strains of Taenia crassiceps the Animal Model for the Study of Human Cysticercosis.</title>
        <authorList>
            <person name="Bobes R.J."/>
            <person name="Estrada K."/>
            <person name="Rios-Valencia D.G."/>
            <person name="Calderon-Gallegos A."/>
            <person name="de la Torre P."/>
            <person name="Carrero J.C."/>
            <person name="Sanchez-Flores A."/>
            <person name="Laclette J.P."/>
        </authorList>
    </citation>
    <scope>NUCLEOTIDE SEQUENCE [LARGE SCALE GENOMIC DNA]</scope>
    <source>
        <strain evidence="9">WFUcys</strain>
    </source>
</reference>
<evidence type="ECO:0000256" key="4">
    <source>
        <dbReference type="ARBA" id="ARBA00022771"/>
    </source>
</evidence>
<keyword evidence="5" id="KW-0862">Zinc</keyword>
<dbReference type="PANTHER" id="PTHR13278">
    <property type="entry name" value="ZINC FINGER PROTEIN 830"/>
    <property type="match status" value="1"/>
</dbReference>
<evidence type="ECO:0000313" key="9">
    <source>
        <dbReference type="EMBL" id="KAL5110992.1"/>
    </source>
</evidence>
<evidence type="ECO:0000256" key="5">
    <source>
        <dbReference type="ARBA" id="ARBA00022833"/>
    </source>
</evidence>
<sequence length="114" mass="13253">MDVEMEIFRKEMGTLSQESEQILEKDNEEMVVARNLAEVDKQISMWEKFRELEMRKEASISKRKAAEPEGASIKSEKEDDSDSDDADEDELNDFRFKAGISMILACVPLHFREF</sequence>
<dbReference type="PANTHER" id="PTHR13278:SF0">
    <property type="entry name" value="ZINC FINGER PROTEIN 830"/>
    <property type="match status" value="1"/>
</dbReference>
<comment type="caution">
    <text evidence="9">The sequence shown here is derived from an EMBL/GenBank/DDBJ whole genome shotgun (WGS) entry which is preliminary data.</text>
</comment>
<name>A0ABR4QN41_9CEST</name>
<keyword evidence="6" id="KW-0539">Nucleus</keyword>
<evidence type="ECO:0000256" key="1">
    <source>
        <dbReference type="ARBA" id="ARBA00004324"/>
    </source>
</evidence>
<gene>
    <name evidence="9" type="ORF">TcWFU_009895</name>
</gene>
<organism evidence="9 10">
    <name type="scientific">Taenia crassiceps</name>
    <dbReference type="NCBI Taxonomy" id="6207"/>
    <lineage>
        <taxon>Eukaryota</taxon>
        <taxon>Metazoa</taxon>
        <taxon>Spiralia</taxon>
        <taxon>Lophotrochozoa</taxon>
        <taxon>Platyhelminthes</taxon>
        <taxon>Cestoda</taxon>
        <taxon>Eucestoda</taxon>
        <taxon>Cyclophyllidea</taxon>
        <taxon>Taeniidae</taxon>
        <taxon>Taenia</taxon>
    </lineage>
</organism>
<evidence type="ECO:0000256" key="6">
    <source>
        <dbReference type="ARBA" id="ARBA00023242"/>
    </source>
</evidence>